<dbReference type="InterPro" id="IPR047654">
    <property type="entry name" value="IS1634_transpos"/>
</dbReference>
<feature type="domain" description="DUF4277" evidence="3">
    <location>
        <begin position="8"/>
        <end position="114"/>
    </location>
</feature>
<dbReference type="Pfam" id="PF14104">
    <property type="entry name" value="DUF4277"/>
    <property type="match status" value="1"/>
</dbReference>
<accession>A0A3G9K0R4</accession>
<dbReference type="KEGG" id="mvz:myaer102_33220"/>
<sequence>MNQSTEIEVKNLDHLGLVAGIIDEIGIVEIINEQVSIERGEIVTAGQVVKAIILNGLGFVSRALYLFPQFFEDKATEHLLGEGIEPKHLNDDKIGRVMDKLYQLNVSVIFLLISLAAVKKFGVATENSHLDSTSLSVEGEYKKEYPTVEILKSGAVGEEIETRQQPIKITYGYSRDRRPDLKQFMIDLIVSGDGDVPLFLKVGDGNEADKAVFGQIAREFKKQVDFDSLIVGDSALYSKENLKLMKEMRWLSRVPLSIKEAQELVDSISEKELTDSEIPGYSWRETISNYGGIEQRWLLVESQARQESDLKKLEKKIEQEKNSAQEKIRQLSRREFENRAVALAIAKGLSDSLKSHQLTEIKVNLIPPESQGSKLKSKDDLPSQSYQVQAKLELNLTAIERLKKRAGRFVLATNDLEKKRLSSEDILKKYKGQQAPERGFSFLKDPCFFADSVFLKSPHRIEVMAMLMGLCLLVYTIGQRQLRLSLKQQETGLKNPLGKLTDRPTLRWIFQCFQGIHLVRIQDNQKISNLRELHKKDDPIVKWFDKGFPQTTLANGEVD</sequence>
<dbReference type="PANTHER" id="PTHR34614">
    <property type="match status" value="1"/>
</dbReference>
<dbReference type="GO" id="GO:0004803">
    <property type="term" value="F:transposase activity"/>
    <property type="evidence" value="ECO:0007669"/>
    <property type="project" value="InterPro"/>
</dbReference>
<dbReference type="Proteomes" id="UP000278152">
    <property type="component" value="Chromosome"/>
</dbReference>
<dbReference type="AlphaFoldDB" id="A0A3G9K0R4"/>
<dbReference type="EMBL" id="AP019314">
    <property type="protein sequence ID" value="BBH40739.1"/>
    <property type="molecule type" value="Genomic_DNA"/>
</dbReference>
<evidence type="ECO:0000256" key="1">
    <source>
        <dbReference type="SAM" id="Coils"/>
    </source>
</evidence>
<organism evidence="4 5">
    <name type="scientific">Microcystis viridis NIES-102</name>
    <dbReference type="NCBI Taxonomy" id="213615"/>
    <lineage>
        <taxon>Bacteria</taxon>
        <taxon>Bacillati</taxon>
        <taxon>Cyanobacteriota</taxon>
        <taxon>Cyanophyceae</taxon>
        <taxon>Oscillatoriophycideae</taxon>
        <taxon>Chroococcales</taxon>
        <taxon>Microcystaceae</taxon>
        <taxon>Microcystis</taxon>
    </lineage>
</organism>
<feature type="domain" description="Transposase IS4-like" evidence="2">
    <location>
        <begin position="131"/>
        <end position="472"/>
    </location>
</feature>
<feature type="coiled-coil region" evidence="1">
    <location>
        <begin position="303"/>
        <end position="334"/>
    </location>
</feature>
<dbReference type="NCBIfam" id="NF033559">
    <property type="entry name" value="transpos_IS1634"/>
    <property type="match status" value="1"/>
</dbReference>
<evidence type="ECO:0000259" key="3">
    <source>
        <dbReference type="Pfam" id="PF14104"/>
    </source>
</evidence>
<dbReference type="Pfam" id="PF01609">
    <property type="entry name" value="DDE_Tnp_1"/>
    <property type="match status" value="1"/>
</dbReference>
<dbReference type="RefSeq" id="WP_125731171.1">
    <property type="nucleotide sequence ID" value="NZ_AP019314.1"/>
</dbReference>
<dbReference type="InterPro" id="IPR002559">
    <property type="entry name" value="Transposase_11"/>
</dbReference>
<name>A0A3G9K0R4_MICVR</name>
<keyword evidence="1" id="KW-0175">Coiled coil</keyword>
<evidence type="ECO:0000259" key="2">
    <source>
        <dbReference type="Pfam" id="PF01609"/>
    </source>
</evidence>
<dbReference type="InterPro" id="IPR025457">
    <property type="entry name" value="DUF4277"/>
</dbReference>
<protein>
    <submittedName>
        <fullName evidence="4">Transposase</fullName>
    </submittedName>
</protein>
<proteinExistence type="predicted"/>
<dbReference type="GO" id="GO:0006313">
    <property type="term" value="P:DNA transposition"/>
    <property type="evidence" value="ECO:0007669"/>
    <property type="project" value="InterPro"/>
</dbReference>
<dbReference type="PANTHER" id="PTHR34614:SF2">
    <property type="entry name" value="TRANSPOSASE IS4-LIKE DOMAIN-CONTAINING PROTEIN"/>
    <property type="match status" value="1"/>
</dbReference>
<evidence type="ECO:0000313" key="4">
    <source>
        <dbReference type="EMBL" id="BBH40739.1"/>
    </source>
</evidence>
<reference evidence="4 5" key="1">
    <citation type="submission" date="2018-11" db="EMBL/GenBank/DDBJ databases">
        <title>Complete genome sequence of Microcystis aeruginosa NIES-102.</title>
        <authorList>
            <person name="Yamaguchi H."/>
            <person name="Suzuki S."/>
            <person name="Kawachi M."/>
        </authorList>
    </citation>
    <scope>NUCLEOTIDE SEQUENCE [LARGE SCALE GENOMIC DNA]</scope>
    <source>
        <strain evidence="4 5">NIES-102</strain>
    </source>
</reference>
<evidence type="ECO:0000313" key="5">
    <source>
        <dbReference type="Proteomes" id="UP000278152"/>
    </source>
</evidence>
<gene>
    <name evidence="4" type="ORF">myaer102_33220</name>
</gene>
<dbReference type="GO" id="GO:0003677">
    <property type="term" value="F:DNA binding"/>
    <property type="evidence" value="ECO:0007669"/>
    <property type="project" value="InterPro"/>
</dbReference>